<accession>A0ABU5RHW9</accession>
<evidence type="ECO:0008006" key="3">
    <source>
        <dbReference type="Google" id="ProtNLM"/>
    </source>
</evidence>
<dbReference type="RefSeq" id="WP_323333930.1">
    <property type="nucleotide sequence ID" value="NZ_JAYFSI010000012.1"/>
</dbReference>
<dbReference type="Proteomes" id="UP001304298">
    <property type="component" value="Unassembled WGS sequence"/>
</dbReference>
<gene>
    <name evidence="1" type="ORF">VA596_38240</name>
</gene>
<name>A0ABU5RHW9_9PSEU</name>
<keyword evidence="2" id="KW-1185">Reference proteome</keyword>
<evidence type="ECO:0000313" key="1">
    <source>
        <dbReference type="EMBL" id="MEA5365420.1"/>
    </source>
</evidence>
<evidence type="ECO:0000313" key="2">
    <source>
        <dbReference type="Proteomes" id="UP001304298"/>
    </source>
</evidence>
<proteinExistence type="predicted"/>
<protein>
    <recommendedName>
        <fullName evidence="3">Guanylate cyclase domain-containing protein</fullName>
    </recommendedName>
</protein>
<comment type="caution">
    <text evidence="1">The sequence shown here is derived from an EMBL/GenBank/DDBJ whole genome shotgun (WGS) entry which is preliminary data.</text>
</comment>
<reference evidence="1 2" key="1">
    <citation type="submission" date="2023-12" db="EMBL/GenBank/DDBJ databases">
        <title>Amycolatopsis sp. V23-08.</title>
        <authorList>
            <person name="Somphong A."/>
        </authorList>
    </citation>
    <scope>NUCLEOTIDE SEQUENCE [LARGE SCALE GENOMIC DNA]</scope>
    <source>
        <strain evidence="1 2">V23-08</strain>
    </source>
</reference>
<dbReference type="EMBL" id="JAYFSI010000012">
    <property type="protein sequence ID" value="MEA5365420.1"/>
    <property type="molecule type" value="Genomic_DNA"/>
</dbReference>
<organism evidence="1 2">
    <name type="scientific">Amycolatopsis heterodermiae</name>
    <dbReference type="NCBI Taxonomy" id="3110235"/>
    <lineage>
        <taxon>Bacteria</taxon>
        <taxon>Bacillati</taxon>
        <taxon>Actinomycetota</taxon>
        <taxon>Actinomycetes</taxon>
        <taxon>Pseudonocardiales</taxon>
        <taxon>Pseudonocardiaceae</taxon>
        <taxon>Amycolatopsis</taxon>
    </lineage>
</organism>
<sequence>MALHAGEVAHDDHCATGLAINHTFRLLEAPQLQDAPAGSPGVLALITSAWFFDEVVRSGSALDVTNFLGIAAARHSALTEQRHFHDTMYGLVDSA</sequence>